<dbReference type="PANTHER" id="PTHR20941">
    <property type="entry name" value="FOLATE SYNTHESIS PROTEINS"/>
    <property type="match status" value="1"/>
</dbReference>
<evidence type="ECO:0000313" key="11">
    <source>
        <dbReference type="EMBL" id="MFC4668252.1"/>
    </source>
</evidence>
<dbReference type="PROSITE" id="PS00793">
    <property type="entry name" value="DHPS_2"/>
    <property type="match status" value="1"/>
</dbReference>
<dbReference type="NCBIfam" id="TIGR01496">
    <property type="entry name" value="DHPS"/>
    <property type="match status" value="1"/>
</dbReference>
<comment type="pathway">
    <text evidence="3 9">Cofactor biosynthesis; tetrahydrofolate biosynthesis; 7,8-dihydrofolate from 2-amino-4-hydroxy-6-hydroxymethyl-7,8-dihydropteridine diphosphate and 4-aminobenzoate: step 1/2.</text>
</comment>
<comment type="catalytic activity">
    <reaction evidence="1">
        <text>(7,8-dihydropterin-6-yl)methyl diphosphate + 4-aminobenzoate = 7,8-dihydropteroate + diphosphate</text>
        <dbReference type="Rhea" id="RHEA:19949"/>
        <dbReference type="ChEBI" id="CHEBI:17836"/>
        <dbReference type="ChEBI" id="CHEBI:17839"/>
        <dbReference type="ChEBI" id="CHEBI:33019"/>
        <dbReference type="ChEBI" id="CHEBI:72950"/>
        <dbReference type="EC" id="2.5.1.15"/>
    </reaction>
</comment>
<evidence type="ECO:0000256" key="4">
    <source>
        <dbReference type="ARBA" id="ARBA00012458"/>
    </source>
</evidence>
<keyword evidence="5 9" id="KW-0808">Transferase</keyword>
<dbReference type="Proteomes" id="UP001595973">
    <property type="component" value="Unassembled WGS sequence"/>
</dbReference>
<comment type="caution">
    <text evidence="11">The sequence shown here is derived from an EMBL/GenBank/DDBJ whole genome shotgun (WGS) entry which is preliminary data.</text>
</comment>
<proteinExistence type="inferred from homology"/>
<comment type="similarity">
    <text evidence="9">Belongs to the DHPS family.</text>
</comment>
<evidence type="ECO:0000256" key="2">
    <source>
        <dbReference type="ARBA" id="ARBA00001946"/>
    </source>
</evidence>
<accession>A0ABV9KDR7</accession>
<dbReference type="RefSeq" id="WP_380716523.1">
    <property type="nucleotide sequence ID" value="NZ_JBHSGI010000004.1"/>
</dbReference>
<evidence type="ECO:0000256" key="9">
    <source>
        <dbReference type="RuleBase" id="RU361205"/>
    </source>
</evidence>
<protein>
    <recommendedName>
        <fullName evidence="4 9">Dihydropteroate synthase</fullName>
        <shortName evidence="9">DHPS</shortName>
        <ecNumber evidence="4 9">2.5.1.15</ecNumber>
    </recommendedName>
    <alternativeName>
        <fullName evidence="9">Dihydropteroate pyrophosphorylase</fullName>
    </alternativeName>
</protein>
<dbReference type="InterPro" id="IPR045031">
    <property type="entry name" value="DHP_synth-like"/>
</dbReference>
<dbReference type="GO" id="GO:0004156">
    <property type="term" value="F:dihydropteroate synthase activity"/>
    <property type="evidence" value="ECO:0007669"/>
    <property type="project" value="UniProtKB-EC"/>
</dbReference>
<dbReference type="InterPro" id="IPR000489">
    <property type="entry name" value="Pterin-binding_dom"/>
</dbReference>
<evidence type="ECO:0000313" key="12">
    <source>
        <dbReference type="Proteomes" id="UP001595973"/>
    </source>
</evidence>
<sequence>MIRFRPLLQHGPARPEGARLLGGGPLWFTHAERLSRDAQPTVVPADAVDPGALARLTAVRPPVLNLSMNRPRIMGIVNVTPDSFSDGGVHLDPQAAIAGALDMVAAGAEILDIGGESTRPGSATVPAEEEIARILPVIEGIRAASRIAISVDTRKTAVARAALAAGADLINDVSGFSHDATLAPFCAQHGLPVCVMHAQGDPETMQAAPRYDDVLLDVYDHLEARLSALEAQGIPRARILADPGIGFGKTLDHNLALLKDIALFHGLGAPILLGVSRKRFIGTLSDEPKADRRAPGSIAVGLAALAQGVQILRVHDVRETVQAVRLWEAVR</sequence>
<dbReference type="Gene3D" id="3.20.20.20">
    <property type="entry name" value="Dihydropteroate synthase-like"/>
    <property type="match status" value="1"/>
</dbReference>
<evidence type="ECO:0000259" key="10">
    <source>
        <dbReference type="PROSITE" id="PS50972"/>
    </source>
</evidence>
<comment type="cofactor">
    <cofactor evidence="2 9">
        <name>Mg(2+)</name>
        <dbReference type="ChEBI" id="CHEBI:18420"/>
    </cofactor>
</comment>
<keyword evidence="8 9" id="KW-0289">Folate biosynthesis</keyword>
<dbReference type="EC" id="2.5.1.15" evidence="4 9"/>
<name>A0ABV9KDR7_9RHOB</name>
<keyword evidence="12" id="KW-1185">Reference proteome</keyword>
<comment type="function">
    <text evidence="9">Catalyzes the condensation of para-aminobenzoate (pABA) with 6-hydroxymethyl-7,8-dihydropterin diphosphate (DHPt-PP) to form 7,8-dihydropteroate (H2Pte), the immediate precursor of folate derivatives.</text>
</comment>
<keyword evidence="6 9" id="KW-0479">Metal-binding</keyword>
<dbReference type="InterPro" id="IPR006390">
    <property type="entry name" value="DHP_synth_dom"/>
</dbReference>
<keyword evidence="7 9" id="KW-0460">Magnesium</keyword>
<dbReference type="PROSITE" id="PS00792">
    <property type="entry name" value="DHPS_1"/>
    <property type="match status" value="1"/>
</dbReference>
<dbReference type="Pfam" id="PF00809">
    <property type="entry name" value="Pterin_bind"/>
    <property type="match status" value="1"/>
</dbReference>
<evidence type="ECO:0000256" key="5">
    <source>
        <dbReference type="ARBA" id="ARBA00022679"/>
    </source>
</evidence>
<dbReference type="SUPFAM" id="SSF51717">
    <property type="entry name" value="Dihydropteroate synthetase-like"/>
    <property type="match status" value="1"/>
</dbReference>
<dbReference type="EMBL" id="JBHSGI010000004">
    <property type="protein sequence ID" value="MFC4668252.1"/>
    <property type="molecule type" value="Genomic_DNA"/>
</dbReference>
<evidence type="ECO:0000256" key="7">
    <source>
        <dbReference type="ARBA" id="ARBA00022842"/>
    </source>
</evidence>
<gene>
    <name evidence="11" type="primary">folP</name>
    <name evidence="11" type="ORF">ACFO5X_06775</name>
</gene>
<dbReference type="InterPro" id="IPR011005">
    <property type="entry name" value="Dihydropteroate_synth-like_sf"/>
</dbReference>
<feature type="domain" description="Pterin-binding" evidence="10">
    <location>
        <begin position="71"/>
        <end position="325"/>
    </location>
</feature>
<dbReference type="PROSITE" id="PS50972">
    <property type="entry name" value="PTERIN_BINDING"/>
    <property type="match status" value="1"/>
</dbReference>
<reference evidence="12" key="1">
    <citation type="journal article" date="2019" name="Int. J. Syst. Evol. Microbiol.">
        <title>The Global Catalogue of Microorganisms (GCM) 10K type strain sequencing project: providing services to taxonomists for standard genome sequencing and annotation.</title>
        <authorList>
            <consortium name="The Broad Institute Genomics Platform"/>
            <consortium name="The Broad Institute Genome Sequencing Center for Infectious Disease"/>
            <person name="Wu L."/>
            <person name="Ma J."/>
        </authorList>
    </citation>
    <scope>NUCLEOTIDE SEQUENCE [LARGE SCALE GENOMIC DNA]</scope>
    <source>
        <strain evidence="12">CGMCC 4.7283</strain>
    </source>
</reference>
<organism evidence="11 12">
    <name type="scientific">Seohaeicola nanhaiensis</name>
    <dbReference type="NCBI Taxonomy" id="1387282"/>
    <lineage>
        <taxon>Bacteria</taxon>
        <taxon>Pseudomonadati</taxon>
        <taxon>Pseudomonadota</taxon>
        <taxon>Alphaproteobacteria</taxon>
        <taxon>Rhodobacterales</taxon>
        <taxon>Roseobacteraceae</taxon>
        <taxon>Seohaeicola</taxon>
    </lineage>
</organism>
<evidence type="ECO:0000256" key="6">
    <source>
        <dbReference type="ARBA" id="ARBA00022723"/>
    </source>
</evidence>
<dbReference type="PANTHER" id="PTHR20941:SF1">
    <property type="entry name" value="FOLIC ACID SYNTHESIS PROTEIN FOL1"/>
    <property type="match status" value="1"/>
</dbReference>
<dbReference type="CDD" id="cd00739">
    <property type="entry name" value="DHPS"/>
    <property type="match status" value="1"/>
</dbReference>
<evidence type="ECO:0000256" key="3">
    <source>
        <dbReference type="ARBA" id="ARBA00004763"/>
    </source>
</evidence>
<evidence type="ECO:0000256" key="1">
    <source>
        <dbReference type="ARBA" id="ARBA00000012"/>
    </source>
</evidence>
<evidence type="ECO:0000256" key="8">
    <source>
        <dbReference type="ARBA" id="ARBA00022909"/>
    </source>
</evidence>